<reference evidence="2" key="1">
    <citation type="submission" date="2024-05" db="EMBL/GenBank/DDBJ databases">
        <authorList>
            <person name="Bunk B."/>
            <person name="Swiderski J."/>
            <person name="Sproer C."/>
            <person name="Thiel V."/>
        </authorList>
    </citation>
    <scope>NUCLEOTIDE SEQUENCE</scope>
    <source>
        <strain evidence="2">DSM 17735</strain>
    </source>
</reference>
<evidence type="ECO:0000313" key="2">
    <source>
        <dbReference type="EMBL" id="XBP69736.1"/>
    </source>
</evidence>
<dbReference type="Pfam" id="PF14023">
    <property type="entry name" value="Bestrophin-like"/>
    <property type="match status" value="1"/>
</dbReference>
<keyword evidence="1" id="KW-0472">Membrane</keyword>
<dbReference type="RefSeq" id="WP_349278560.1">
    <property type="nucleotide sequence ID" value="NZ_CBCSCU010000016.1"/>
</dbReference>
<dbReference type="AlphaFoldDB" id="A0AAU7LQ64"/>
<dbReference type="InterPro" id="IPR025333">
    <property type="entry name" value="DUF4239"/>
</dbReference>
<proteinExistence type="predicted"/>
<feature type="transmembrane region" description="Helical" evidence="1">
    <location>
        <begin position="189"/>
        <end position="206"/>
    </location>
</feature>
<evidence type="ECO:0008006" key="3">
    <source>
        <dbReference type="Google" id="ProtNLM"/>
    </source>
</evidence>
<feature type="transmembrane region" description="Helical" evidence="1">
    <location>
        <begin position="12"/>
        <end position="33"/>
    </location>
</feature>
<dbReference type="EMBL" id="CP157675">
    <property type="protein sequence ID" value="XBP69736.1"/>
    <property type="molecule type" value="Genomic_DNA"/>
</dbReference>
<sequence>MSPDLLHTYDHYFYALVALLGTALGVAGIQWFLRQSRWAAWAQSLHGVAPPFINIIGVLFGLTLAFLANDTWSAHDRATNAVFREADALRSLVTLSAALPGPLQGRVRAAIADYGQASAAEWPLLARRQSSAQVPDRADALLRLLAGRDVASAAGDTVQALMLRKVSDIRDQRDQRIGLSQTHVNPLKWLGMAFLGLVTLLSLAVVHVENPRAALVAMVLFALAAAPTAAIVLVQGNPFEQPASVSPAPIAAAVQGLDTLPVLTPALGKPDFQEVKRDF</sequence>
<name>A0AAU7LQ64_9BURK</name>
<evidence type="ECO:0000256" key="1">
    <source>
        <dbReference type="SAM" id="Phobius"/>
    </source>
</evidence>
<gene>
    <name evidence="2" type="ORF">ABLV49_17900</name>
</gene>
<feature type="transmembrane region" description="Helical" evidence="1">
    <location>
        <begin position="45"/>
        <end position="68"/>
    </location>
</feature>
<keyword evidence="1" id="KW-0812">Transmembrane</keyword>
<protein>
    <recommendedName>
        <fullName evidence="3">DUF4239 domain-containing protein</fullName>
    </recommendedName>
</protein>
<accession>A0AAU7LQ64</accession>
<organism evidence="2">
    <name type="scientific">Polaromonas hydrogenivorans</name>
    <dbReference type="NCBI Taxonomy" id="335476"/>
    <lineage>
        <taxon>Bacteria</taxon>
        <taxon>Pseudomonadati</taxon>
        <taxon>Pseudomonadota</taxon>
        <taxon>Betaproteobacteria</taxon>
        <taxon>Burkholderiales</taxon>
        <taxon>Comamonadaceae</taxon>
        <taxon>Polaromonas</taxon>
    </lineage>
</organism>
<keyword evidence="1" id="KW-1133">Transmembrane helix</keyword>
<feature type="transmembrane region" description="Helical" evidence="1">
    <location>
        <begin position="213"/>
        <end position="234"/>
    </location>
</feature>